<keyword evidence="7" id="KW-0539">Nucleus</keyword>
<reference evidence="9 10" key="1">
    <citation type="journal article" date="2015" name="Sci. Rep.">
        <title>Chromosome-level genome map provides insights into diverse defense mechanisms in the medicinal fungus Ganoderma sinense.</title>
        <authorList>
            <person name="Zhu Y."/>
            <person name="Xu J."/>
            <person name="Sun C."/>
            <person name="Zhou S."/>
            <person name="Xu H."/>
            <person name="Nelson D.R."/>
            <person name="Qian J."/>
            <person name="Song J."/>
            <person name="Luo H."/>
            <person name="Xiang L."/>
            <person name="Li Y."/>
            <person name="Xu Z."/>
            <person name="Ji A."/>
            <person name="Wang L."/>
            <person name="Lu S."/>
            <person name="Hayward A."/>
            <person name="Sun W."/>
            <person name="Li X."/>
            <person name="Schwartz D.C."/>
            <person name="Wang Y."/>
            <person name="Chen S."/>
        </authorList>
    </citation>
    <scope>NUCLEOTIDE SEQUENCE [LARGE SCALE GENOMIC DNA]</scope>
    <source>
        <strain evidence="9 10">ZZ0214-1</strain>
    </source>
</reference>
<keyword evidence="10" id="KW-1185">Reference proteome</keyword>
<dbReference type="AlphaFoldDB" id="A0A2G8RVZ8"/>
<evidence type="ECO:0000256" key="5">
    <source>
        <dbReference type="ARBA" id="ARBA00022490"/>
    </source>
</evidence>
<dbReference type="OrthoDB" id="29061at2759"/>
<evidence type="ECO:0000256" key="6">
    <source>
        <dbReference type="ARBA" id="ARBA00022790"/>
    </source>
</evidence>
<dbReference type="InterPro" id="IPR050756">
    <property type="entry name" value="CSN3"/>
</dbReference>
<evidence type="ECO:0000259" key="8">
    <source>
        <dbReference type="PROSITE" id="PS50250"/>
    </source>
</evidence>
<evidence type="ECO:0000256" key="7">
    <source>
        <dbReference type="ARBA" id="ARBA00023242"/>
    </source>
</evidence>
<keyword evidence="6" id="KW-0736">Signalosome</keyword>
<dbReference type="GO" id="GO:0006511">
    <property type="term" value="P:ubiquitin-dependent protein catabolic process"/>
    <property type="evidence" value="ECO:0007669"/>
    <property type="project" value="TreeGrafter"/>
</dbReference>
<dbReference type="Pfam" id="PF01399">
    <property type="entry name" value="PCI"/>
    <property type="match status" value="1"/>
</dbReference>
<dbReference type="GO" id="GO:0008180">
    <property type="term" value="C:COP9 signalosome"/>
    <property type="evidence" value="ECO:0007669"/>
    <property type="project" value="UniProtKB-KW"/>
</dbReference>
<dbReference type="InterPro" id="IPR055089">
    <property type="entry name" value="COP9_N"/>
</dbReference>
<comment type="caution">
    <text evidence="9">The sequence shown here is derived from an EMBL/GenBank/DDBJ whole genome shotgun (WGS) entry which is preliminary data.</text>
</comment>
<dbReference type="STRING" id="1077348.A0A2G8RVZ8"/>
<evidence type="ECO:0000313" key="10">
    <source>
        <dbReference type="Proteomes" id="UP000230002"/>
    </source>
</evidence>
<comment type="similarity">
    <text evidence="3">Belongs to the CSN3 family.</text>
</comment>
<gene>
    <name evidence="9" type="ORF">GSI_11432</name>
</gene>
<accession>A0A2G8RVZ8</accession>
<dbReference type="InterPro" id="IPR000717">
    <property type="entry name" value="PCI_dom"/>
</dbReference>
<organism evidence="9 10">
    <name type="scientific">Ganoderma sinense ZZ0214-1</name>
    <dbReference type="NCBI Taxonomy" id="1077348"/>
    <lineage>
        <taxon>Eukaryota</taxon>
        <taxon>Fungi</taxon>
        <taxon>Dikarya</taxon>
        <taxon>Basidiomycota</taxon>
        <taxon>Agaricomycotina</taxon>
        <taxon>Agaricomycetes</taxon>
        <taxon>Polyporales</taxon>
        <taxon>Polyporaceae</taxon>
        <taxon>Ganoderma</taxon>
    </lineage>
</organism>
<dbReference type="Proteomes" id="UP000230002">
    <property type="component" value="Unassembled WGS sequence"/>
</dbReference>
<name>A0A2G8RVZ8_9APHY</name>
<dbReference type="EMBL" id="AYKW01000045">
    <property type="protein sequence ID" value="PIL25682.1"/>
    <property type="molecule type" value="Genomic_DNA"/>
</dbReference>
<dbReference type="PANTHER" id="PTHR10758:SF1">
    <property type="entry name" value="COP9 SIGNALOSOME COMPLEX SUBUNIT 3"/>
    <property type="match status" value="1"/>
</dbReference>
<dbReference type="Pfam" id="PF22788">
    <property type="entry name" value="COP9_hel_rpt"/>
    <property type="match status" value="1"/>
</dbReference>
<evidence type="ECO:0000256" key="2">
    <source>
        <dbReference type="ARBA" id="ARBA00004496"/>
    </source>
</evidence>
<protein>
    <recommendedName>
        <fullName evidence="4">COP9 signalosome complex subunit 3</fullName>
    </recommendedName>
</protein>
<dbReference type="PROSITE" id="PS50250">
    <property type="entry name" value="PCI"/>
    <property type="match status" value="1"/>
</dbReference>
<comment type="subcellular location">
    <subcellularLocation>
        <location evidence="2">Cytoplasm</location>
    </subcellularLocation>
    <subcellularLocation>
        <location evidence="1">Nucleus</location>
    </subcellularLocation>
</comment>
<dbReference type="GO" id="GO:0005737">
    <property type="term" value="C:cytoplasm"/>
    <property type="evidence" value="ECO:0007669"/>
    <property type="project" value="UniProtKB-SubCell"/>
</dbReference>
<evidence type="ECO:0000256" key="3">
    <source>
        <dbReference type="ARBA" id="ARBA00007084"/>
    </source>
</evidence>
<proteinExistence type="inferred from homology"/>
<evidence type="ECO:0000256" key="4">
    <source>
        <dbReference type="ARBA" id="ARBA00014878"/>
    </source>
</evidence>
<keyword evidence="5" id="KW-0963">Cytoplasm</keyword>
<evidence type="ECO:0000256" key="1">
    <source>
        <dbReference type="ARBA" id="ARBA00004123"/>
    </source>
</evidence>
<feature type="domain" description="PCI" evidence="8">
    <location>
        <begin position="212"/>
        <end position="378"/>
    </location>
</feature>
<sequence length="448" mass="49293">MSHAGASGYGLPSLDDVLTQITTHAPNLASYLKTFAPREVRETILASTLGSGQDPLTVLDPQINTLGFLYILSARLHSTSMNQASNAALPDAIEAFTSKFEPQHARLAPDRVSMLGRDIARFYEAASNPRGAIGPLSNLVQRYPPNPSYLTTLHPIFLKLCVAHRHLTAALPVLSHHITAIDTTLSDLTYNDNLIYHYAGGVALAALKRWPQAEEFFEICVTAPAQVPAAIQLEAFKKLVLVQLIQYGEASSSTIPPPKYTLPALLRQMKNTPYQGFIKQYPGRVDFLRQIAAKDQDIYVQEKNWGLVSQAIDRAPVWLIKKLTATYLTLGLGDIGKEVGIDSPEEVRETILSMIDSGEINASISEDGTVTFADPVPQFSKDELDQMLVDAQQHSRLLFEIERGVNASKEYLTKAMRHKDDAGWGPDEDMFPMSMAGGHGWADDSSFM</sequence>
<evidence type="ECO:0000313" key="9">
    <source>
        <dbReference type="EMBL" id="PIL25682.1"/>
    </source>
</evidence>
<dbReference type="PANTHER" id="PTHR10758">
    <property type="entry name" value="26S PROTEASOME NON-ATPASE REGULATORY SUBUNIT 3/COP9 SIGNALOSOME COMPLEX SUBUNIT 3"/>
    <property type="match status" value="1"/>
</dbReference>